<dbReference type="Proteomes" id="UP001140206">
    <property type="component" value="Chromosome 5"/>
</dbReference>
<dbReference type="Pfam" id="PF03478">
    <property type="entry name" value="Beta-prop_KIB1-4"/>
    <property type="match status" value="1"/>
</dbReference>
<evidence type="ECO:0000313" key="2">
    <source>
        <dbReference type="EMBL" id="KAJ4747059.1"/>
    </source>
</evidence>
<evidence type="ECO:0000313" key="3">
    <source>
        <dbReference type="Proteomes" id="UP001140206"/>
    </source>
</evidence>
<name>A0AAV8BV95_9POAL</name>
<dbReference type="AlphaFoldDB" id="A0AAV8BV95"/>
<gene>
    <name evidence="2" type="ORF">LUZ62_081464</name>
</gene>
<sequence length="355" mass="40736">MPGLWAELHPDLLRHIYTKLYDPIDFICFRAVCKGWCTGAPPSERPPQFPLLLERNLDHKYSSEFKLYSLPTGKTYSLQLPEAQNKMIFGQLEGYLVTFGAKDHDCSPALLNPFTRSELLLPFGDCYNFIPLYIGTNNPIRNPDSVVLLVYCLERGHCIGFWNKDENDWGLRGDSCLQRINLSLPVVVCHKGRIFFISYGWHTIFQCRLYAIDLITGGKLFDVGLPNQIHHFDCLVNAPSALLGIVQHHLYSACVPLEECWFEVYQLEEGEYPPHWTKLSNIGDLMIFLNSFNGFCVSAEGFHGIRGNCIYFSKWNRKDDHNSRRLIGRYELGEERSEIVGHPRETSGTWIVPNV</sequence>
<organism evidence="2 3">
    <name type="scientific">Rhynchospora pubera</name>
    <dbReference type="NCBI Taxonomy" id="906938"/>
    <lineage>
        <taxon>Eukaryota</taxon>
        <taxon>Viridiplantae</taxon>
        <taxon>Streptophyta</taxon>
        <taxon>Embryophyta</taxon>
        <taxon>Tracheophyta</taxon>
        <taxon>Spermatophyta</taxon>
        <taxon>Magnoliopsida</taxon>
        <taxon>Liliopsida</taxon>
        <taxon>Poales</taxon>
        <taxon>Cyperaceae</taxon>
        <taxon>Cyperoideae</taxon>
        <taxon>Rhynchosporeae</taxon>
        <taxon>Rhynchospora</taxon>
    </lineage>
</organism>
<evidence type="ECO:0000259" key="1">
    <source>
        <dbReference type="Pfam" id="PF03478"/>
    </source>
</evidence>
<comment type="caution">
    <text evidence="2">The sequence shown here is derived from an EMBL/GenBank/DDBJ whole genome shotgun (WGS) entry which is preliminary data.</text>
</comment>
<proteinExistence type="predicted"/>
<dbReference type="InterPro" id="IPR005174">
    <property type="entry name" value="KIB1-4_b-propeller"/>
</dbReference>
<accession>A0AAV8BV95</accession>
<protein>
    <submittedName>
        <fullName evidence="2">F-box protein skip23</fullName>
    </submittedName>
</protein>
<reference evidence="2" key="1">
    <citation type="submission" date="2022-08" db="EMBL/GenBank/DDBJ databases">
        <authorList>
            <person name="Marques A."/>
        </authorList>
    </citation>
    <scope>NUCLEOTIDE SEQUENCE</scope>
    <source>
        <strain evidence="2">RhyPub2mFocal</strain>
        <tissue evidence="2">Leaves</tissue>
    </source>
</reference>
<dbReference type="EMBL" id="JAMFTS010000005">
    <property type="protein sequence ID" value="KAJ4747059.1"/>
    <property type="molecule type" value="Genomic_DNA"/>
</dbReference>
<keyword evidence="3" id="KW-1185">Reference proteome</keyword>
<dbReference type="PANTHER" id="PTHR33110">
    <property type="entry name" value="F-BOX/KELCH-REPEAT PROTEIN-RELATED"/>
    <property type="match status" value="1"/>
</dbReference>
<feature type="domain" description="KIB1-4 beta-propeller" evidence="1">
    <location>
        <begin position="67"/>
        <end position="323"/>
    </location>
</feature>